<comment type="caution">
    <text evidence="1">The sequence shown here is derived from an EMBL/GenBank/DDBJ whole genome shotgun (WGS) entry which is preliminary data.</text>
</comment>
<sequence length="66" mass="7421">MFRRVLRSLAGSSGSSDPIAGRFKIAPLFVPAYRSGLSIRINARPPRQALARRRLGRLIETRRRSS</sequence>
<gene>
    <name evidence="1" type="ORF">PQJ73_01185</name>
</gene>
<proteinExistence type="predicted"/>
<name>A0ABT5J3R4_RHOTP</name>
<protein>
    <submittedName>
        <fullName evidence="1">Uncharacterized protein</fullName>
    </submittedName>
</protein>
<keyword evidence="2" id="KW-1185">Reference proteome</keyword>
<evidence type="ECO:0000313" key="1">
    <source>
        <dbReference type="EMBL" id="MDC7784284.1"/>
    </source>
</evidence>
<organism evidence="1 2">
    <name type="scientific">Rhodoplanes tepidamans</name>
    <name type="common">Rhodoplanes cryptolactis</name>
    <dbReference type="NCBI Taxonomy" id="200616"/>
    <lineage>
        <taxon>Bacteria</taxon>
        <taxon>Pseudomonadati</taxon>
        <taxon>Pseudomonadota</taxon>
        <taxon>Alphaproteobacteria</taxon>
        <taxon>Hyphomicrobiales</taxon>
        <taxon>Nitrobacteraceae</taxon>
        <taxon>Rhodoplanes</taxon>
    </lineage>
</organism>
<reference evidence="1" key="2">
    <citation type="submission" date="2023-02" db="EMBL/GenBank/DDBJ databases">
        <authorList>
            <person name="Rayyan A."/>
            <person name="Meyer T."/>
            <person name="Kyndt J.A."/>
        </authorList>
    </citation>
    <scope>NUCLEOTIDE SEQUENCE</scope>
    <source>
        <strain evidence="1">DSM 9987</strain>
    </source>
</reference>
<dbReference type="RefSeq" id="WP_272775129.1">
    <property type="nucleotide sequence ID" value="NZ_JAQQLI010000001.1"/>
</dbReference>
<dbReference type="EMBL" id="JAQQLI010000001">
    <property type="protein sequence ID" value="MDC7784284.1"/>
    <property type="molecule type" value="Genomic_DNA"/>
</dbReference>
<reference evidence="1" key="1">
    <citation type="journal article" date="2023" name="Microbiol Resour">
        <title>Genome Sequences of Rhodoplanes serenus and Two Thermotolerant Strains, Rhodoplanes tepidamans and 'Rhodoplanes cryptolactis,' Further Refine the Genus.</title>
        <authorList>
            <person name="Rayyan A.A."/>
            <person name="Kyndt J.A."/>
        </authorList>
    </citation>
    <scope>NUCLEOTIDE SEQUENCE</scope>
    <source>
        <strain evidence="1">DSM 9987</strain>
    </source>
</reference>
<accession>A0ABT5J3R4</accession>
<dbReference type="Proteomes" id="UP001165652">
    <property type="component" value="Unassembled WGS sequence"/>
</dbReference>
<evidence type="ECO:0000313" key="2">
    <source>
        <dbReference type="Proteomes" id="UP001165652"/>
    </source>
</evidence>